<dbReference type="SUPFAM" id="SSF48726">
    <property type="entry name" value="Immunoglobulin"/>
    <property type="match status" value="1"/>
</dbReference>
<dbReference type="PROSITE" id="PS50835">
    <property type="entry name" value="IG_LIKE"/>
    <property type="match status" value="1"/>
</dbReference>
<evidence type="ECO:0000313" key="4">
    <source>
        <dbReference type="Ensembl" id="ENSOKIP00005013343.1"/>
    </source>
</evidence>
<dbReference type="Gene3D" id="2.60.40.10">
    <property type="entry name" value="Immunoglobulins"/>
    <property type="match status" value="1"/>
</dbReference>
<keyword evidence="5" id="KW-1185">Reference proteome</keyword>
<dbReference type="PANTHER" id="PTHR23268">
    <property type="entry name" value="T-CELL RECEPTOR BETA CHAIN"/>
    <property type="match status" value="1"/>
</dbReference>
<dbReference type="Proteomes" id="UP000694557">
    <property type="component" value="Unassembled WGS sequence"/>
</dbReference>
<evidence type="ECO:0000313" key="5">
    <source>
        <dbReference type="Proteomes" id="UP000694557"/>
    </source>
</evidence>
<keyword evidence="1" id="KW-0732">Signal</keyword>
<dbReference type="InterPro" id="IPR013783">
    <property type="entry name" value="Ig-like_fold"/>
</dbReference>
<dbReference type="AlphaFoldDB" id="A0A8C7CY74"/>
<dbReference type="CDD" id="cd00099">
    <property type="entry name" value="IgV"/>
    <property type="match status" value="1"/>
</dbReference>
<dbReference type="InterPro" id="IPR036179">
    <property type="entry name" value="Ig-like_dom_sf"/>
</dbReference>
<organism evidence="4 5">
    <name type="scientific">Oncorhynchus kisutch</name>
    <name type="common">Coho salmon</name>
    <name type="synonym">Salmo kisutch</name>
    <dbReference type="NCBI Taxonomy" id="8019"/>
    <lineage>
        <taxon>Eukaryota</taxon>
        <taxon>Metazoa</taxon>
        <taxon>Chordata</taxon>
        <taxon>Craniata</taxon>
        <taxon>Vertebrata</taxon>
        <taxon>Euteleostomi</taxon>
        <taxon>Actinopterygii</taxon>
        <taxon>Neopterygii</taxon>
        <taxon>Teleostei</taxon>
        <taxon>Protacanthopterygii</taxon>
        <taxon>Salmoniformes</taxon>
        <taxon>Salmonidae</taxon>
        <taxon>Salmoninae</taxon>
        <taxon>Oncorhynchus</taxon>
    </lineage>
</organism>
<dbReference type="InterPro" id="IPR007110">
    <property type="entry name" value="Ig-like_dom"/>
</dbReference>
<dbReference type="InterPro" id="IPR050413">
    <property type="entry name" value="TCR_beta_variable"/>
</dbReference>
<dbReference type="GO" id="GO:0005886">
    <property type="term" value="C:plasma membrane"/>
    <property type="evidence" value="ECO:0007669"/>
    <property type="project" value="TreeGrafter"/>
</dbReference>
<evidence type="ECO:0000256" key="1">
    <source>
        <dbReference type="ARBA" id="ARBA00022729"/>
    </source>
</evidence>
<protein>
    <recommendedName>
        <fullName evidence="3">Ig-like domain-containing protein</fullName>
    </recommendedName>
</protein>
<accession>A0A8C7CY74</accession>
<dbReference type="InterPro" id="IPR013106">
    <property type="entry name" value="Ig_V-set"/>
</dbReference>
<evidence type="ECO:0000256" key="2">
    <source>
        <dbReference type="ARBA" id="ARBA00022859"/>
    </source>
</evidence>
<reference evidence="4" key="2">
    <citation type="submission" date="2025-09" db="UniProtKB">
        <authorList>
            <consortium name="Ensembl"/>
        </authorList>
    </citation>
    <scope>IDENTIFICATION</scope>
</reference>
<dbReference type="GO" id="GO:0007166">
    <property type="term" value="P:cell surface receptor signaling pathway"/>
    <property type="evidence" value="ECO:0007669"/>
    <property type="project" value="TreeGrafter"/>
</dbReference>
<evidence type="ECO:0000259" key="3">
    <source>
        <dbReference type="PROSITE" id="PS50835"/>
    </source>
</evidence>
<reference evidence="4" key="1">
    <citation type="submission" date="2025-08" db="UniProtKB">
        <authorList>
            <consortium name="Ensembl"/>
        </authorList>
    </citation>
    <scope>IDENTIFICATION</scope>
</reference>
<dbReference type="Ensembl" id="ENSOKIT00005014225.1">
    <property type="protein sequence ID" value="ENSOKIP00005013343.1"/>
    <property type="gene ID" value="ENSOKIG00005006043.1"/>
</dbReference>
<dbReference type="GO" id="GO:0002376">
    <property type="term" value="P:immune system process"/>
    <property type="evidence" value="ECO:0007669"/>
    <property type="project" value="UniProtKB-KW"/>
</dbReference>
<sequence length="129" mass="14392">MFYSNLRNGGTILCYVLCLRPGVSLSKSVYQSPSTSLVKPNASVTLNCSHKIPSYDTVLWYKRSVEDTALNLIAYIYYKTPTVEPSYKGYFDVKGDGENEAFLHILKPRQAEDSGEYFCAASIHSGTET</sequence>
<keyword evidence="2" id="KW-0391">Immunity</keyword>
<proteinExistence type="predicted"/>
<dbReference type="SMART" id="SM00406">
    <property type="entry name" value="IGv"/>
    <property type="match status" value="1"/>
</dbReference>
<name>A0A8C7CY74_ONCKI</name>
<dbReference type="PANTHER" id="PTHR23268:SF28">
    <property type="entry name" value="T CELL RECEPTOR BETA VARIABLE 19"/>
    <property type="match status" value="1"/>
</dbReference>
<dbReference type="Pfam" id="PF07686">
    <property type="entry name" value="V-set"/>
    <property type="match status" value="1"/>
</dbReference>
<feature type="domain" description="Ig-like" evidence="3">
    <location>
        <begin position="21"/>
        <end position="129"/>
    </location>
</feature>
<dbReference type="GeneTree" id="ENSGT00940000166007"/>